<keyword evidence="3" id="KW-1185">Reference proteome</keyword>
<dbReference type="EMBL" id="FOUJ01000002">
    <property type="protein sequence ID" value="SFM45024.1"/>
    <property type="molecule type" value="Genomic_DNA"/>
</dbReference>
<dbReference type="OrthoDB" id="35385at2157"/>
<dbReference type="PANTHER" id="PTHR45663">
    <property type="entry name" value="GEO12009P1"/>
    <property type="match status" value="1"/>
</dbReference>
<dbReference type="PROSITE" id="PS51352">
    <property type="entry name" value="THIOREDOXIN_2"/>
    <property type="match status" value="1"/>
</dbReference>
<dbReference type="GO" id="GO:0015035">
    <property type="term" value="F:protein-disulfide reductase activity"/>
    <property type="evidence" value="ECO:0007669"/>
    <property type="project" value="TreeGrafter"/>
</dbReference>
<evidence type="ECO:0000259" key="1">
    <source>
        <dbReference type="PROSITE" id="PS51352"/>
    </source>
</evidence>
<dbReference type="Proteomes" id="UP000198535">
    <property type="component" value="Unassembled WGS sequence"/>
</dbReference>
<dbReference type="GO" id="GO:0005737">
    <property type="term" value="C:cytoplasm"/>
    <property type="evidence" value="ECO:0007669"/>
    <property type="project" value="TreeGrafter"/>
</dbReference>
<dbReference type="AlphaFoldDB" id="A0A1I4QY82"/>
<proteinExistence type="predicted"/>
<evidence type="ECO:0000313" key="3">
    <source>
        <dbReference type="Proteomes" id="UP000198535"/>
    </source>
</evidence>
<feature type="domain" description="Thioredoxin" evidence="1">
    <location>
        <begin position="20"/>
        <end position="151"/>
    </location>
</feature>
<dbReference type="RefSeq" id="WP_091934864.1">
    <property type="nucleotide sequence ID" value="NZ_FOUJ01000002.1"/>
</dbReference>
<dbReference type="STRING" id="487685.SAMN04488696_1264"/>
<evidence type="ECO:0000313" key="2">
    <source>
        <dbReference type="EMBL" id="SFM45024.1"/>
    </source>
</evidence>
<dbReference type="Pfam" id="PF00085">
    <property type="entry name" value="Thioredoxin"/>
    <property type="match status" value="1"/>
</dbReference>
<protein>
    <submittedName>
        <fullName evidence="2">Thioredoxin 1</fullName>
    </submittedName>
</protein>
<accession>A0A1I4QY82</accession>
<dbReference type="InterPro" id="IPR036249">
    <property type="entry name" value="Thioredoxin-like_sf"/>
</dbReference>
<dbReference type="PANTHER" id="PTHR45663:SF11">
    <property type="entry name" value="GEO12009P1"/>
    <property type="match status" value="1"/>
</dbReference>
<dbReference type="InterPro" id="IPR013766">
    <property type="entry name" value="Thioredoxin_domain"/>
</dbReference>
<gene>
    <name evidence="2" type="ORF">SAMN04488696_1264</name>
</gene>
<dbReference type="SUPFAM" id="SSF52833">
    <property type="entry name" value="Thioredoxin-like"/>
    <property type="match status" value="1"/>
</dbReference>
<reference evidence="3" key="1">
    <citation type="submission" date="2016-10" db="EMBL/GenBank/DDBJ databases">
        <authorList>
            <person name="Varghese N."/>
            <person name="Submissions S."/>
        </authorList>
    </citation>
    <scope>NUCLEOTIDE SEQUENCE [LARGE SCALE GENOMIC DNA]</scope>
    <source>
        <strain evidence="3">Mob M</strain>
    </source>
</reference>
<sequence>MNKLILPAIAVIAVLFVLAGTQGDPAEETEITTAINVQHLNDAIAEGPVLVEIGTDSCPACIAQKPILKDIANDYNGKASVMYINAEETRALAASFNIYSIPDMFVIAEITDEGYIYMGADGQTTTDRNRARFIGLTSKGTLTDVLDAAIEYRE</sequence>
<name>A0A1I4QY82_9EURY</name>
<organism evidence="2 3">
    <name type="scientific">Methanolobus profundi</name>
    <dbReference type="NCBI Taxonomy" id="487685"/>
    <lineage>
        <taxon>Archaea</taxon>
        <taxon>Methanobacteriati</taxon>
        <taxon>Methanobacteriota</taxon>
        <taxon>Stenosarchaea group</taxon>
        <taxon>Methanomicrobia</taxon>
        <taxon>Methanosarcinales</taxon>
        <taxon>Methanosarcinaceae</taxon>
        <taxon>Methanolobus</taxon>
    </lineage>
</organism>
<dbReference type="CDD" id="cd02947">
    <property type="entry name" value="TRX_family"/>
    <property type="match status" value="1"/>
</dbReference>
<dbReference type="Gene3D" id="3.40.30.10">
    <property type="entry name" value="Glutaredoxin"/>
    <property type="match status" value="1"/>
</dbReference>